<evidence type="ECO:0000313" key="3">
    <source>
        <dbReference type="Proteomes" id="UP000236370"/>
    </source>
</evidence>
<name>A0A2J8JZV4_PANTR</name>
<accession>A0A2J8JZV4</accession>
<organism evidence="2 3">
    <name type="scientific">Pan troglodytes</name>
    <name type="common">Chimpanzee</name>
    <dbReference type="NCBI Taxonomy" id="9598"/>
    <lineage>
        <taxon>Eukaryota</taxon>
        <taxon>Metazoa</taxon>
        <taxon>Chordata</taxon>
        <taxon>Craniata</taxon>
        <taxon>Vertebrata</taxon>
        <taxon>Euteleostomi</taxon>
        <taxon>Mammalia</taxon>
        <taxon>Eutheria</taxon>
        <taxon>Euarchontoglires</taxon>
        <taxon>Primates</taxon>
        <taxon>Haplorrhini</taxon>
        <taxon>Catarrhini</taxon>
        <taxon>Hominidae</taxon>
        <taxon>Pan</taxon>
    </lineage>
</organism>
<proteinExistence type="predicted"/>
<feature type="compositionally biased region" description="Polar residues" evidence="1">
    <location>
        <begin position="25"/>
        <end position="38"/>
    </location>
</feature>
<comment type="caution">
    <text evidence="2">The sequence shown here is derived from an EMBL/GenBank/DDBJ whole genome shotgun (WGS) entry which is preliminary data.</text>
</comment>
<evidence type="ECO:0000313" key="2">
    <source>
        <dbReference type="EMBL" id="PNI28262.1"/>
    </source>
</evidence>
<dbReference type="EMBL" id="NBAG03000406">
    <property type="protein sequence ID" value="PNI28262.1"/>
    <property type="molecule type" value="Genomic_DNA"/>
</dbReference>
<dbReference type="AlphaFoldDB" id="A0A2J8JZV4"/>
<sequence length="47" mass="4920">MELCSTNAGVQWISAPCNLHFMGSSDSPVSPSQVAGTTDHTHKFGVS</sequence>
<gene>
    <name evidence="2" type="ORF">CK820_G0042848</name>
</gene>
<evidence type="ECO:0000256" key="1">
    <source>
        <dbReference type="SAM" id="MobiDB-lite"/>
    </source>
</evidence>
<dbReference type="Proteomes" id="UP000236370">
    <property type="component" value="Unassembled WGS sequence"/>
</dbReference>
<protein>
    <submittedName>
        <fullName evidence="2">PRELID3A isoform 5</fullName>
    </submittedName>
</protein>
<reference evidence="2 3" key="1">
    <citation type="submission" date="2017-12" db="EMBL/GenBank/DDBJ databases">
        <title>High-resolution comparative analysis of great ape genomes.</title>
        <authorList>
            <person name="Pollen A."/>
            <person name="Hastie A."/>
            <person name="Hormozdiari F."/>
            <person name="Dougherty M."/>
            <person name="Liu R."/>
            <person name="Chaisson M."/>
            <person name="Hoppe E."/>
            <person name="Hill C."/>
            <person name="Pang A."/>
            <person name="Hillier L."/>
            <person name="Baker C."/>
            <person name="Armstrong J."/>
            <person name="Shendure J."/>
            <person name="Paten B."/>
            <person name="Wilson R."/>
            <person name="Chao H."/>
            <person name="Schneider V."/>
            <person name="Ventura M."/>
            <person name="Kronenberg Z."/>
            <person name="Murali S."/>
            <person name="Gordon D."/>
            <person name="Cantsilieris S."/>
            <person name="Munson K."/>
            <person name="Nelson B."/>
            <person name="Raja A."/>
            <person name="Underwood J."/>
            <person name="Diekhans M."/>
            <person name="Fiddes I."/>
            <person name="Haussler D."/>
            <person name="Eichler E."/>
        </authorList>
    </citation>
    <scope>NUCLEOTIDE SEQUENCE [LARGE SCALE GENOMIC DNA]</scope>
    <source>
        <strain evidence="2">Yerkes chimp pedigree #C0471</strain>
    </source>
</reference>
<feature type="region of interest" description="Disordered" evidence="1">
    <location>
        <begin position="25"/>
        <end position="47"/>
    </location>
</feature>